<gene>
    <name evidence="3" type="ORF">DFH01_19070</name>
</gene>
<evidence type="ECO:0000313" key="3">
    <source>
        <dbReference type="EMBL" id="PWS35691.1"/>
    </source>
</evidence>
<evidence type="ECO:0000259" key="2">
    <source>
        <dbReference type="SMART" id="SM00822"/>
    </source>
</evidence>
<dbReference type="RefSeq" id="WP_109872057.1">
    <property type="nucleotide sequence ID" value="NZ_QGNA01000004.1"/>
</dbReference>
<dbReference type="InterPro" id="IPR002347">
    <property type="entry name" value="SDR_fam"/>
</dbReference>
<reference evidence="4" key="1">
    <citation type="submission" date="2018-05" db="EMBL/GenBank/DDBJ databases">
        <authorList>
            <person name="Du Z."/>
            <person name="Wang X."/>
        </authorList>
    </citation>
    <scope>NUCLEOTIDE SEQUENCE [LARGE SCALE GENOMIC DNA]</scope>
    <source>
        <strain evidence="4">CQN31</strain>
    </source>
</reference>
<evidence type="ECO:0000256" key="1">
    <source>
        <dbReference type="ARBA" id="ARBA00006484"/>
    </source>
</evidence>
<feature type="domain" description="Ketoreductase" evidence="2">
    <location>
        <begin position="6"/>
        <end position="179"/>
    </location>
</feature>
<sequence>MTLEGKLCVVTGAAAGIGRAIALRFAAAGARLVLADRDTGGLARIAAETAAEQVFADVADDDAPARILAPAIARGGPDVLVNNAGVTTVRPLLDTTDEDWDATLAICLRSAFRLSREAVRAMRPRGRGAIVNMASVNAMQGQPCVAAYAAAKGGIHAMTRQMAVECGPFGIRVNALSPGLIVTEAFAAKLQPEDVRLTEEAYPLGRLGRPEDVADAALFLASDAAAFITGVDLPVDGGLTAQMAAAVVSPRIRAWTGRTPLRFA</sequence>
<dbReference type="FunFam" id="3.40.50.720:FF:000084">
    <property type="entry name" value="Short-chain dehydrogenase reductase"/>
    <property type="match status" value="1"/>
</dbReference>
<dbReference type="SUPFAM" id="SSF51735">
    <property type="entry name" value="NAD(P)-binding Rossmann-fold domains"/>
    <property type="match status" value="1"/>
</dbReference>
<dbReference type="InterPro" id="IPR057326">
    <property type="entry name" value="KR_dom"/>
</dbReference>
<evidence type="ECO:0000313" key="4">
    <source>
        <dbReference type="Proteomes" id="UP000245765"/>
    </source>
</evidence>
<name>A0A317F961_9PROT</name>
<proteinExistence type="inferred from homology"/>
<dbReference type="GO" id="GO:0030497">
    <property type="term" value="P:fatty acid elongation"/>
    <property type="evidence" value="ECO:0007669"/>
    <property type="project" value="TreeGrafter"/>
</dbReference>
<dbReference type="Gene3D" id="3.40.50.720">
    <property type="entry name" value="NAD(P)-binding Rossmann-like Domain"/>
    <property type="match status" value="1"/>
</dbReference>
<dbReference type="Pfam" id="PF13561">
    <property type="entry name" value="adh_short_C2"/>
    <property type="match status" value="1"/>
</dbReference>
<organism evidence="3 4">
    <name type="scientific">Falsiroseomonas bella</name>
    <dbReference type="NCBI Taxonomy" id="2184016"/>
    <lineage>
        <taxon>Bacteria</taxon>
        <taxon>Pseudomonadati</taxon>
        <taxon>Pseudomonadota</taxon>
        <taxon>Alphaproteobacteria</taxon>
        <taxon>Acetobacterales</taxon>
        <taxon>Roseomonadaceae</taxon>
        <taxon>Falsiroseomonas</taxon>
    </lineage>
</organism>
<dbReference type="AlphaFoldDB" id="A0A317F961"/>
<dbReference type="PRINTS" id="PR00081">
    <property type="entry name" value="GDHRDH"/>
</dbReference>
<dbReference type="InterPro" id="IPR020904">
    <property type="entry name" value="Sc_DH/Rdtase_CS"/>
</dbReference>
<comment type="similarity">
    <text evidence="1">Belongs to the short-chain dehydrogenases/reductases (SDR) family.</text>
</comment>
<dbReference type="NCBIfam" id="NF005559">
    <property type="entry name" value="PRK07231.1"/>
    <property type="match status" value="1"/>
</dbReference>
<dbReference type="Proteomes" id="UP000245765">
    <property type="component" value="Unassembled WGS sequence"/>
</dbReference>
<dbReference type="EMBL" id="QGNA01000004">
    <property type="protein sequence ID" value="PWS35691.1"/>
    <property type="molecule type" value="Genomic_DNA"/>
</dbReference>
<protein>
    <recommendedName>
        <fullName evidence="2">Ketoreductase domain-containing protein</fullName>
    </recommendedName>
</protein>
<comment type="caution">
    <text evidence="3">The sequence shown here is derived from an EMBL/GenBank/DDBJ whole genome shotgun (WGS) entry which is preliminary data.</text>
</comment>
<dbReference type="InterPro" id="IPR036291">
    <property type="entry name" value="NAD(P)-bd_dom_sf"/>
</dbReference>
<dbReference type="GO" id="GO:0016616">
    <property type="term" value="F:oxidoreductase activity, acting on the CH-OH group of donors, NAD or NADP as acceptor"/>
    <property type="evidence" value="ECO:0007669"/>
    <property type="project" value="TreeGrafter"/>
</dbReference>
<dbReference type="PANTHER" id="PTHR42760">
    <property type="entry name" value="SHORT-CHAIN DEHYDROGENASES/REDUCTASES FAMILY MEMBER"/>
    <property type="match status" value="1"/>
</dbReference>
<accession>A0A317F961</accession>
<dbReference type="PANTHER" id="PTHR42760:SF40">
    <property type="entry name" value="3-OXOACYL-[ACYL-CARRIER-PROTEIN] REDUCTASE, CHLOROPLASTIC"/>
    <property type="match status" value="1"/>
</dbReference>
<dbReference type="SMART" id="SM00822">
    <property type="entry name" value="PKS_KR"/>
    <property type="match status" value="1"/>
</dbReference>
<keyword evidence="4" id="KW-1185">Reference proteome</keyword>
<dbReference type="CDD" id="cd05233">
    <property type="entry name" value="SDR_c"/>
    <property type="match status" value="1"/>
</dbReference>
<dbReference type="OrthoDB" id="7375193at2"/>
<dbReference type="PROSITE" id="PS00061">
    <property type="entry name" value="ADH_SHORT"/>
    <property type="match status" value="1"/>
</dbReference>
<dbReference type="PRINTS" id="PR00080">
    <property type="entry name" value="SDRFAMILY"/>
</dbReference>